<dbReference type="AlphaFoldDB" id="A0A8X7BD39"/>
<gene>
    <name evidence="1" type="ORF">TNCV_2070711</name>
</gene>
<evidence type="ECO:0000313" key="2">
    <source>
        <dbReference type="Proteomes" id="UP000887159"/>
    </source>
</evidence>
<dbReference type="EMBL" id="BMAU01021379">
    <property type="protein sequence ID" value="GFY27451.1"/>
    <property type="molecule type" value="Genomic_DNA"/>
</dbReference>
<evidence type="ECO:0000313" key="1">
    <source>
        <dbReference type="EMBL" id="GFY27451.1"/>
    </source>
</evidence>
<name>A0A8X7BD39_TRICX</name>
<accession>A0A8X7BD39</accession>
<protein>
    <submittedName>
        <fullName evidence="1">Uncharacterized protein</fullName>
    </submittedName>
</protein>
<organism evidence="1 2">
    <name type="scientific">Trichonephila clavipes</name>
    <name type="common">Golden silk orbweaver</name>
    <name type="synonym">Nephila clavipes</name>
    <dbReference type="NCBI Taxonomy" id="2585209"/>
    <lineage>
        <taxon>Eukaryota</taxon>
        <taxon>Metazoa</taxon>
        <taxon>Ecdysozoa</taxon>
        <taxon>Arthropoda</taxon>
        <taxon>Chelicerata</taxon>
        <taxon>Arachnida</taxon>
        <taxon>Araneae</taxon>
        <taxon>Araneomorphae</taxon>
        <taxon>Entelegynae</taxon>
        <taxon>Araneoidea</taxon>
        <taxon>Nephilidae</taxon>
        <taxon>Trichonephila</taxon>
    </lineage>
</organism>
<proteinExistence type="predicted"/>
<dbReference type="Proteomes" id="UP000887159">
    <property type="component" value="Unassembled WGS sequence"/>
</dbReference>
<reference evidence="1" key="1">
    <citation type="submission" date="2020-08" db="EMBL/GenBank/DDBJ databases">
        <title>Multicomponent nature underlies the extraordinary mechanical properties of spider dragline silk.</title>
        <authorList>
            <person name="Kono N."/>
            <person name="Nakamura H."/>
            <person name="Mori M."/>
            <person name="Yoshida Y."/>
            <person name="Ohtoshi R."/>
            <person name="Malay A.D."/>
            <person name="Moran D.A.P."/>
            <person name="Tomita M."/>
            <person name="Numata K."/>
            <person name="Arakawa K."/>
        </authorList>
    </citation>
    <scope>NUCLEOTIDE SEQUENCE</scope>
</reference>
<keyword evidence="2" id="KW-1185">Reference proteome</keyword>
<comment type="caution">
    <text evidence="1">The sequence shown here is derived from an EMBL/GenBank/DDBJ whole genome shotgun (WGS) entry which is preliminary data.</text>
</comment>
<sequence>MDSSEQKRLYFSERRICTSGTINALAERDAYICRWHLRKSRILALVSNVVPTRISSQSSRHCWKSPLPHVSALIQRDFGYVLGVQQTKQLPHVAKVDLVSQLGVISGSIIEQSWTTCFLSAKDLESEPAREAVQSGKEGQLAQTLRRCSAGYLKYRQCVLEECESRVISNTAPYHNTRCRTSVAVHNAAVQHPLSPVSSDSNPTTVVWQTDAIDHVGPSYPPASNGHISALQFFGFVQHDYRFT</sequence>